<dbReference type="AlphaFoldDB" id="A0A7X2IIG2"/>
<dbReference type="GO" id="GO:0015192">
    <property type="term" value="F:L-phenylalanine transmembrane transporter activity"/>
    <property type="evidence" value="ECO:0007669"/>
    <property type="project" value="TreeGrafter"/>
</dbReference>
<dbReference type="InterPro" id="IPR043428">
    <property type="entry name" value="LivM-like"/>
</dbReference>
<keyword evidence="6 11" id="KW-0067">ATP-binding</keyword>
<dbReference type="InterPro" id="IPR003593">
    <property type="entry name" value="AAA+_ATPase"/>
</dbReference>
<comment type="caution">
    <text evidence="11">The sequence shown here is derived from an EMBL/GenBank/DDBJ whole genome shotgun (WGS) entry which is preliminary data.</text>
</comment>
<dbReference type="Proteomes" id="UP000446768">
    <property type="component" value="Unassembled WGS sequence"/>
</dbReference>
<feature type="transmembrane region" description="Helical" evidence="9">
    <location>
        <begin position="291"/>
        <end position="312"/>
    </location>
</feature>
<dbReference type="GO" id="GO:0005524">
    <property type="term" value="F:ATP binding"/>
    <property type="evidence" value="ECO:0007669"/>
    <property type="project" value="UniProtKB-KW"/>
</dbReference>
<dbReference type="InterPro" id="IPR001851">
    <property type="entry name" value="ABC_transp_permease"/>
</dbReference>
<evidence type="ECO:0000313" key="12">
    <source>
        <dbReference type="Proteomes" id="UP000446768"/>
    </source>
</evidence>
<dbReference type="RefSeq" id="WP_154370884.1">
    <property type="nucleotide sequence ID" value="NZ_WKJJ01000001.1"/>
</dbReference>
<evidence type="ECO:0000256" key="9">
    <source>
        <dbReference type="SAM" id="Phobius"/>
    </source>
</evidence>
<dbReference type="PANTHER" id="PTHR45772:SF7">
    <property type="entry name" value="AMINO ACID ABC TRANSPORTER ATP-BINDING PROTEIN"/>
    <property type="match status" value="1"/>
</dbReference>
<dbReference type="EMBL" id="WKJJ01000001">
    <property type="protein sequence ID" value="MRV70406.1"/>
    <property type="molecule type" value="Genomic_DNA"/>
</dbReference>
<dbReference type="GO" id="GO:1903806">
    <property type="term" value="P:L-isoleucine import across plasma membrane"/>
    <property type="evidence" value="ECO:0007669"/>
    <property type="project" value="TreeGrafter"/>
</dbReference>
<evidence type="ECO:0000256" key="1">
    <source>
        <dbReference type="ARBA" id="ARBA00004651"/>
    </source>
</evidence>
<dbReference type="InterPro" id="IPR027417">
    <property type="entry name" value="P-loop_NTPase"/>
</dbReference>
<sequence>MALTRNPALAATAAIGVLAALLALPYAGLTDFYLSYLYVVFFWIALATSWGILSGYAGYWSFGHAAFFGAGMYTTSTLAGKLGLPFLLTVPAAAAIAALLACVIGLVVFRIHSLRAEFFALLTLSVTYVLAALISNTALDGGAGVYLSHVELPTFGTSVPGAIYLMGLLLAVSALAISRWVLHSRLGAGLLAIHDDEDVAEVKGVPTLRYKLAAFAISSALAGAAGAIQAGYVGYVTVGETFSITVPLYVVLMSILGGARHWAGPAVGATLITVALSSVVGGAHAELGRAGVALGLIVVILVLPQGIVPAVLRRLARRSVAAAAEAAPDAGLPAQPASGKLINLVPPPPPVTGSGRVLLECQGVAKSFGGIRALRGVDLQVKEGEILALVGPNGSGKSTLINMISGHFALSGGAILMDGATISGLPPHAIASRGIARTYQIPRLFDHLTVLENVRLCAAFGYRADDADCSPEAVARQWLAFTGLADKADLLPPALNLHERKFVEFARALAARPRLLLLDEVLCGLTPTEVDQAVAMIQKIRAGGTTIVFVEHLMRAVVALADRVAVLDQGILLALGPPRETMQNPTVIRVYLGASHAA</sequence>
<feature type="transmembrane region" description="Helical" evidence="9">
    <location>
        <begin position="266"/>
        <end position="285"/>
    </location>
</feature>
<keyword evidence="3" id="KW-1003">Cell membrane</keyword>
<feature type="transmembrane region" description="Helical" evidence="9">
    <location>
        <begin position="118"/>
        <end position="139"/>
    </location>
</feature>
<dbReference type="InterPro" id="IPR003439">
    <property type="entry name" value="ABC_transporter-like_ATP-bd"/>
</dbReference>
<reference evidence="11 12" key="1">
    <citation type="submission" date="2019-11" db="EMBL/GenBank/DDBJ databases">
        <title>Novel species isolated from a subtropical stream in China.</title>
        <authorList>
            <person name="Lu H."/>
        </authorList>
    </citation>
    <scope>NUCLEOTIDE SEQUENCE [LARGE SCALE GENOMIC DNA]</scope>
    <source>
        <strain evidence="11 12">FT92W</strain>
    </source>
</reference>
<evidence type="ECO:0000259" key="10">
    <source>
        <dbReference type="PROSITE" id="PS50893"/>
    </source>
</evidence>
<keyword evidence="4 9" id="KW-0812">Transmembrane</keyword>
<keyword evidence="8 9" id="KW-0472">Membrane</keyword>
<dbReference type="GO" id="GO:0016887">
    <property type="term" value="F:ATP hydrolysis activity"/>
    <property type="evidence" value="ECO:0007669"/>
    <property type="project" value="InterPro"/>
</dbReference>
<dbReference type="GO" id="GO:0005886">
    <property type="term" value="C:plasma membrane"/>
    <property type="evidence" value="ECO:0007669"/>
    <property type="project" value="UniProtKB-SubCell"/>
</dbReference>
<feature type="transmembrane region" description="Helical" evidence="9">
    <location>
        <begin position="65"/>
        <end position="84"/>
    </location>
</feature>
<dbReference type="GO" id="GO:0015808">
    <property type="term" value="P:L-alanine transport"/>
    <property type="evidence" value="ECO:0007669"/>
    <property type="project" value="TreeGrafter"/>
</dbReference>
<dbReference type="Pfam" id="PF00005">
    <property type="entry name" value="ABC_tran"/>
    <property type="match status" value="1"/>
</dbReference>
<proteinExistence type="predicted"/>
<evidence type="ECO:0000313" key="11">
    <source>
        <dbReference type="EMBL" id="MRV70406.1"/>
    </source>
</evidence>
<dbReference type="InterPro" id="IPR051120">
    <property type="entry name" value="ABC_AA/LPS_Transport"/>
</dbReference>
<dbReference type="Gene3D" id="3.40.50.300">
    <property type="entry name" value="P-loop containing nucleotide triphosphate hydrolases"/>
    <property type="match status" value="1"/>
</dbReference>
<keyword evidence="12" id="KW-1185">Reference proteome</keyword>
<dbReference type="SMART" id="SM00382">
    <property type="entry name" value="AAA"/>
    <property type="match status" value="1"/>
</dbReference>
<evidence type="ECO:0000256" key="7">
    <source>
        <dbReference type="ARBA" id="ARBA00022989"/>
    </source>
</evidence>
<dbReference type="CDD" id="cd06581">
    <property type="entry name" value="TM_PBP1_LivM_like"/>
    <property type="match status" value="1"/>
</dbReference>
<dbReference type="Pfam" id="PF02653">
    <property type="entry name" value="BPD_transp_2"/>
    <property type="match status" value="1"/>
</dbReference>
<protein>
    <submittedName>
        <fullName evidence="11">ATP-binding cassette domain-containing protein</fullName>
    </submittedName>
</protein>
<feature type="transmembrane region" description="Helical" evidence="9">
    <location>
        <begin position="212"/>
        <end position="235"/>
    </location>
</feature>
<dbReference type="GO" id="GO:0015188">
    <property type="term" value="F:L-isoleucine transmembrane transporter activity"/>
    <property type="evidence" value="ECO:0007669"/>
    <property type="project" value="TreeGrafter"/>
</dbReference>
<keyword evidence="7 9" id="KW-1133">Transmembrane helix</keyword>
<comment type="subcellular location">
    <subcellularLocation>
        <location evidence="1">Cell membrane</location>
        <topology evidence="1">Multi-pass membrane protein</topology>
    </subcellularLocation>
</comment>
<feature type="transmembrane region" description="Helical" evidence="9">
    <location>
        <begin position="90"/>
        <end position="111"/>
    </location>
</feature>
<gene>
    <name evidence="11" type="ORF">GJ700_01550</name>
</gene>
<dbReference type="GO" id="GO:1903805">
    <property type="term" value="P:L-valine import across plasma membrane"/>
    <property type="evidence" value="ECO:0007669"/>
    <property type="project" value="TreeGrafter"/>
</dbReference>
<keyword evidence="2" id="KW-0813">Transport</keyword>
<evidence type="ECO:0000256" key="4">
    <source>
        <dbReference type="ARBA" id="ARBA00022692"/>
    </source>
</evidence>
<dbReference type="PANTHER" id="PTHR45772">
    <property type="entry name" value="CONSERVED COMPONENT OF ABC TRANSPORTER FOR NATURAL AMINO ACIDS-RELATED"/>
    <property type="match status" value="1"/>
</dbReference>
<feature type="transmembrane region" description="Helical" evidence="9">
    <location>
        <begin position="33"/>
        <end position="53"/>
    </location>
</feature>
<name>A0A7X2IIG2_9BURK</name>
<accession>A0A7X2IIG2</accession>
<organism evidence="11 12">
    <name type="scientific">Pseudoduganella rivuli</name>
    <dbReference type="NCBI Taxonomy" id="2666085"/>
    <lineage>
        <taxon>Bacteria</taxon>
        <taxon>Pseudomonadati</taxon>
        <taxon>Pseudomonadota</taxon>
        <taxon>Betaproteobacteria</taxon>
        <taxon>Burkholderiales</taxon>
        <taxon>Oxalobacteraceae</taxon>
        <taxon>Telluria group</taxon>
        <taxon>Pseudoduganella</taxon>
    </lineage>
</organism>
<feature type="domain" description="ABC transporter" evidence="10">
    <location>
        <begin position="359"/>
        <end position="594"/>
    </location>
</feature>
<dbReference type="GO" id="GO:0042941">
    <property type="term" value="P:D-alanine transmembrane transport"/>
    <property type="evidence" value="ECO:0007669"/>
    <property type="project" value="TreeGrafter"/>
</dbReference>
<feature type="transmembrane region" description="Helical" evidence="9">
    <location>
        <begin position="159"/>
        <end position="182"/>
    </location>
</feature>
<keyword evidence="5" id="KW-0547">Nucleotide-binding</keyword>
<evidence type="ECO:0000256" key="8">
    <source>
        <dbReference type="ARBA" id="ARBA00023136"/>
    </source>
</evidence>
<dbReference type="PROSITE" id="PS50893">
    <property type="entry name" value="ABC_TRANSPORTER_2"/>
    <property type="match status" value="1"/>
</dbReference>
<evidence type="ECO:0000256" key="3">
    <source>
        <dbReference type="ARBA" id="ARBA00022475"/>
    </source>
</evidence>
<evidence type="ECO:0000256" key="6">
    <source>
        <dbReference type="ARBA" id="ARBA00022840"/>
    </source>
</evidence>
<evidence type="ECO:0000256" key="2">
    <source>
        <dbReference type="ARBA" id="ARBA00022448"/>
    </source>
</evidence>
<dbReference type="SUPFAM" id="SSF52540">
    <property type="entry name" value="P-loop containing nucleoside triphosphate hydrolases"/>
    <property type="match status" value="1"/>
</dbReference>
<evidence type="ECO:0000256" key="5">
    <source>
        <dbReference type="ARBA" id="ARBA00022741"/>
    </source>
</evidence>
<dbReference type="GO" id="GO:0005304">
    <property type="term" value="F:L-valine transmembrane transporter activity"/>
    <property type="evidence" value="ECO:0007669"/>
    <property type="project" value="TreeGrafter"/>
</dbReference>